<reference evidence="1 2" key="1">
    <citation type="journal article" date="2014" name="Nature">
        <title>The genome of the recently domesticated crop plant sugar beet (Beta vulgaris).</title>
        <authorList>
            <person name="Dohm J.C."/>
            <person name="Minoche A.E."/>
            <person name="Holtgrawe D."/>
            <person name="Capella-Gutierrez S."/>
            <person name="Zakrzewski F."/>
            <person name="Tafer H."/>
            <person name="Rupp O."/>
            <person name="Sorensen T.R."/>
            <person name="Stracke R."/>
            <person name="Reinhardt R."/>
            <person name="Goesmann A."/>
            <person name="Kraft T."/>
            <person name="Schulz B."/>
            <person name="Stadler P.F."/>
            <person name="Schmidt T."/>
            <person name="Gabaldon T."/>
            <person name="Lehrach H."/>
            <person name="Weisshaar B."/>
            <person name="Himmelbauer H."/>
        </authorList>
    </citation>
    <scope>NUCLEOTIDE SEQUENCE [LARGE SCALE GENOMIC DNA]</scope>
    <source>
        <tissue evidence="1">Taproot</tissue>
    </source>
</reference>
<proteinExistence type="predicted"/>
<dbReference type="Proteomes" id="UP000035740">
    <property type="component" value="Unassembled WGS sequence"/>
</dbReference>
<keyword evidence="2" id="KW-1185">Reference proteome</keyword>
<evidence type="ECO:0000313" key="1">
    <source>
        <dbReference type="EMBL" id="KMS94479.1"/>
    </source>
</evidence>
<feature type="non-terminal residue" evidence="1">
    <location>
        <position position="1"/>
    </location>
</feature>
<gene>
    <name evidence="1" type="ORF">BVRB_021000</name>
</gene>
<protein>
    <submittedName>
        <fullName evidence="1">Uncharacterized protein</fullName>
    </submittedName>
</protein>
<name>A0A0J8B0E8_BETVV</name>
<accession>A0A0J8B0E8</accession>
<dbReference type="Gramene" id="KMS94479">
    <property type="protein sequence ID" value="KMS94479"/>
    <property type="gene ID" value="BVRB_021000"/>
</dbReference>
<evidence type="ECO:0000313" key="2">
    <source>
        <dbReference type="Proteomes" id="UP000035740"/>
    </source>
</evidence>
<organism evidence="1 2">
    <name type="scientific">Beta vulgaris subsp. vulgaris</name>
    <name type="common">Beet</name>
    <dbReference type="NCBI Taxonomy" id="3555"/>
    <lineage>
        <taxon>Eukaryota</taxon>
        <taxon>Viridiplantae</taxon>
        <taxon>Streptophyta</taxon>
        <taxon>Embryophyta</taxon>
        <taxon>Tracheophyta</taxon>
        <taxon>Spermatophyta</taxon>
        <taxon>Magnoliopsida</taxon>
        <taxon>eudicotyledons</taxon>
        <taxon>Gunneridae</taxon>
        <taxon>Pentapetalae</taxon>
        <taxon>Caryophyllales</taxon>
        <taxon>Chenopodiaceae</taxon>
        <taxon>Betoideae</taxon>
        <taxon>Beta</taxon>
    </lineage>
</organism>
<dbReference type="EMBL" id="KQ093093">
    <property type="protein sequence ID" value="KMS94479.1"/>
    <property type="molecule type" value="Genomic_DNA"/>
</dbReference>
<dbReference type="AlphaFoldDB" id="A0A0J8B0E8"/>
<sequence length="161" mass="18195">VSKLDRGSVDLAQVVLLLDNTAAFEAVTFLIDADRLDDLAAVCGIGGFVVNFHGRDQHWYRYLLESLRHPKPGLFHVLSRFPFVSRAFSNNLSVDRGHAGQHAMCELDDLLVRCVPSSGFGRDRDEFEFLERMNGLHGRSQYDEDPLHIRCLSRVFCPSAF</sequence>